<accession>A0AAE0MAB6</accession>
<proteinExistence type="predicted"/>
<sequence>MEAAIHNPQSRERRAREPPSPPVLIPIAPLPSPPPPANHLRLTDSHANDHTIIFLFPGSQIIHRSRIERFAAATASAAARGFVAVWGWQFGIVDDAWRAPMLEVGKQCKCNLKAINNLHAGDAHTEPYPAHYPHRRAPLPTAISTHPVTQQMARRNRRSFGLLPRVRRGLSAALAPYHFIRVTSQGVARSATDQRVSWSFLARTHTLPSQLRHILRNGDPRRVPGYA</sequence>
<evidence type="ECO:0000256" key="1">
    <source>
        <dbReference type="SAM" id="MobiDB-lite"/>
    </source>
</evidence>
<organism evidence="2 3">
    <name type="scientific">Cercophora scortea</name>
    <dbReference type="NCBI Taxonomy" id="314031"/>
    <lineage>
        <taxon>Eukaryota</taxon>
        <taxon>Fungi</taxon>
        <taxon>Dikarya</taxon>
        <taxon>Ascomycota</taxon>
        <taxon>Pezizomycotina</taxon>
        <taxon>Sordariomycetes</taxon>
        <taxon>Sordariomycetidae</taxon>
        <taxon>Sordariales</taxon>
        <taxon>Lasiosphaeriaceae</taxon>
        <taxon>Cercophora</taxon>
    </lineage>
</organism>
<reference evidence="2" key="1">
    <citation type="journal article" date="2023" name="Mol. Phylogenet. Evol.">
        <title>Genome-scale phylogeny and comparative genomics of the fungal order Sordariales.</title>
        <authorList>
            <person name="Hensen N."/>
            <person name="Bonometti L."/>
            <person name="Westerberg I."/>
            <person name="Brannstrom I.O."/>
            <person name="Guillou S."/>
            <person name="Cros-Aarteil S."/>
            <person name="Calhoun S."/>
            <person name="Haridas S."/>
            <person name="Kuo A."/>
            <person name="Mondo S."/>
            <person name="Pangilinan J."/>
            <person name="Riley R."/>
            <person name="LaButti K."/>
            <person name="Andreopoulos B."/>
            <person name="Lipzen A."/>
            <person name="Chen C."/>
            <person name="Yan M."/>
            <person name="Daum C."/>
            <person name="Ng V."/>
            <person name="Clum A."/>
            <person name="Steindorff A."/>
            <person name="Ohm R.A."/>
            <person name="Martin F."/>
            <person name="Silar P."/>
            <person name="Natvig D.O."/>
            <person name="Lalanne C."/>
            <person name="Gautier V."/>
            <person name="Ament-Velasquez S.L."/>
            <person name="Kruys A."/>
            <person name="Hutchinson M.I."/>
            <person name="Powell A.J."/>
            <person name="Barry K."/>
            <person name="Miller A.N."/>
            <person name="Grigoriev I.V."/>
            <person name="Debuchy R."/>
            <person name="Gladieux P."/>
            <person name="Hiltunen Thoren M."/>
            <person name="Johannesson H."/>
        </authorList>
    </citation>
    <scope>NUCLEOTIDE SEQUENCE</scope>
    <source>
        <strain evidence="2">SMH4131-1</strain>
    </source>
</reference>
<evidence type="ECO:0000313" key="2">
    <source>
        <dbReference type="EMBL" id="KAK3323734.1"/>
    </source>
</evidence>
<comment type="caution">
    <text evidence="2">The sequence shown here is derived from an EMBL/GenBank/DDBJ whole genome shotgun (WGS) entry which is preliminary data.</text>
</comment>
<dbReference type="AlphaFoldDB" id="A0AAE0MAB6"/>
<reference evidence="2" key="2">
    <citation type="submission" date="2023-06" db="EMBL/GenBank/DDBJ databases">
        <authorList>
            <consortium name="Lawrence Berkeley National Laboratory"/>
            <person name="Haridas S."/>
            <person name="Hensen N."/>
            <person name="Bonometti L."/>
            <person name="Westerberg I."/>
            <person name="Brannstrom I.O."/>
            <person name="Guillou S."/>
            <person name="Cros-Aarteil S."/>
            <person name="Calhoun S."/>
            <person name="Kuo A."/>
            <person name="Mondo S."/>
            <person name="Pangilinan J."/>
            <person name="Riley R."/>
            <person name="Labutti K."/>
            <person name="Andreopoulos B."/>
            <person name="Lipzen A."/>
            <person name="Chen C."/>
            <person name="Yanf M."/>
            <person name="Daum C."/>
            <person name="Ng V."/>
            <person name="Clum A."/>
            <person name="Steindorff A."/>
            <person name="Ohm R."/>
            <person name="Martin F."/>
            <person name="Silar P."/>
            <person name="Natvig D."/>
            <person name="Lalanne C."/>
            <person name="Gautier V."/>
            <person name="Ament-Velasquez S.L."/>
            <person name="Kruys A."/>
            <person name="Hutchinson M.I."/>
            <person name="Powell A.J."/>
            <person name="Barry K."/>
            <person name="Miller A.N."/>
            <person name="Grigoriev I.V."/>
            <person name="Debuchy R."/>
            <person name="Gladieux P."/>
            <person name="Thoren M.H."/>
            <person name="Johannesson H."/>
        </authorList>
    </citation>
    <scope>NUCLEOTIDE SEQUENCE</scope>
    <source>
        <strain evidence="2">SMH4131-1</strain>
    </source>
</reference>
<protein>
    <submittedName>
        <fullName evidence="2">Uncharacterized protein</fullName>
    </submittedName>
</protein>
<evidence type="ECO:0000313" key="3">
    <source>
        <dbReference type="Proteomes" id="UP001286456"/>
    </source>
</evidence>
<dbReference type="EMBL" id="JAUEPO010000004">
    <property type="protein sequence ID" value="KAK3323734.1"/>
    <property type="molecule type" value="Genomic_DNA"/>
</dbReference>
<dbReference type="Proteomes" id="UP001286456">
    <property type="component" value="Unassembled WGS sequence"/>
</dbReference>
<keyword evidence="3" id="KW-1185">Reference proteome</keyword>
<name>A0AAE0MAB6_9PEZI</name>
<gene>
    <name evidence="2" type="ORF">B0T19DRAFT_212791</name>
</gene>
<feature type="region of interest" description="Disordered" evidence="1">
    <location>
        <begin position="1"/>
        <end position="22"/>
    </location>
</feature>